<dbReference type="AlphaFoldDB" id="Q4T876"/>
<feature type="domain" description="C2H2-type" evidence="12">
    <location>
        <begin position="296"/>
        <end position="319"/>
    </location>
</feature>
<evidence type="ECO:0000313" key="13">
    <source>
        <dbReference type="EMBL" id="CAF90906.1"/>
    </source>
</evidence>
<accession>Q4T876</accession>
<evidence type="ECO:0000256" key="8">
    <source>
        <dbReference type="ARBA" id="ARBA00023163"/>
    </source>
</evidence>
<feature type="domain" description="C2H2-type" evidence="12">
    <location>
        <begin position="240"/>
        <end position="267"/>
    </location>
</feature>
<gene>
    <name evidence="13" type="ORF">GSTENG00005366001</name>
</gene>
<feature type="domain" description="C2H2-type" evidence="12">
    <location>
        <begin position="1"/>
        <end position="27"/>
    </location>
</feature>
<evidence type="ECO:0000256" key="2">
    <source>
        <dbReference type="ARBA" id="ARBA00022723"/>
    </source>
</evidence>
<feature type="domain" description="C2H2-type" evidence="12">
    <location>
        <begin position="97"/>
        <end position="125"/>
    </location>
</feature>
<keyword evidence="2" id="KW-0479">Metal-binding</keyword>
<feature type="region of interest" description="Disordered" evidence="11">
    <location>
        <begin position="149"/>
        <end position="232"/>
    </location>
</feature>
<feature type="compositionally biased region" description="Basic and acidic residues" evidence="11">
    <location>
        <begin position="163"/>
        <end position="173"/>
    </location>
</feature>
<evidence type="ECO:0000259" key="12">
    <source>
        <dbReference type="PROSITE" id="PS50157"/>
    </source>
</evidence>
<feature type="compositionally biased region" description="Polar residues" evidence="11">
    <location>
        <begin position="175"/>
        <end position="190"/>
    </location>
</feature>
<evidence type="ECO:0000256" key="1">
    <source>
        <dbReference type="ARBA" id="ARBA00004123"/>
    </source>
</evidence>
<evidence type="ECO:0000256" key="11">
    <source>
        <dbReference type="SAM" id="MobiDB-lite"/>
    </source>
</evidence>
<dbReference type="PROSITE" id="PS00028">
    <property type="entry name" value="ZINC_FINGER_C2H2_1"/>
    <property type="match status" value="11"/>
</dbReference>
<evidence type="ECO:0000256" key="6">
    <source>
        <dbReference type="ARBA" id="ARBA00023015"/>
    </source>
</evidence>
<dbReference type="GO" id="GO:0003677">
    <property type="term" value="F:DNA binding"/>
    <property type="evidence" value="ECO:0007669"/>
    <property type="project" value="UniProtKB-KW"/>
</dbReference>
<dbReference type="InterPro" id="IPR036236">
    <property type="entry name" value="Znf_C2H2_sf"/>
</dbReference>
<keyword evidence="7" id="KW-0238">DNA-binding</keyword>
<keyword evidence="8" id="KW-0804">Transcription</keyword>
<dbReference type="InterPro" id="IPR013087">
    <property type="entry name" value="Znf_C2H2_type"/>
</dbReference>
<dbReference type="SMART" id="SM00355">
    <property type="entry name" value="ZnF_C2H2"/>
    <property type="match status" value="13"/>
</dbReference>
<dbReference type="InterPro" id="IPR050826">
    <property type="entry name" value="Krueppel_C2H2_ZnFinger"/>
</dbReference>
<dbReference type="GO" id="GO:0005634">
    <property type="term" value="C:nucleus"/>
    <property type="evidence" value="ECO:0007669"/>
    <property type="project" value="UniProtKB-SubCell"/>
</dbReference>
<dbReference type="FunFam" id="3.30.160.60:FF:000358">
    <property type="entry name" value="zinc finger protein 24"/>
    <property type="match status" value="1"/>
</dbReference>
<dbReference type="GO" id="GO:0006357">
    <property type="term" value="P:regulation of transcription by RNA polymerase II"/>
    <property type="evidence" value="ECO:0007669"/>
    <property type="project" value="UniProtKB-ARBA"/>
</dbReference>
<feature type="domain" description="C2H2-type" evidence="12">
    <location>
        <begin position="29"/>
        <end position="51"/>
    </location>
</feature>
<comment type="caution">
    <text evidence="13">The sequence shown here is derived from an EMBL/GenBank/DDBJ whole genome shotgun (WGS) entry which is preliminary data.</text>
</comment>
<feature type="domain" description="C2H2-type" evidence="12">
    <location>
        <begin position="499"/>
        <end position="521"/>
    </location>
</feature>
<evidence type="ECO:0000256" key="4">
    <source>
        <dbReference type="ARBA" id="ARBA00022771"/>
    </source>
</evidence>
<dbReference type="Pfam" id="PF00096">
    <property type="entry name" value="zf-C2H2"/>
    <property type="match status" value="7"/>
</dbReference>
<dbReference type="FunFam" id="3.30.160.60:FF:000202">
    <property type="entry name" value="Zinc finger protein 574"/>
    <property type="match status" value="1"/>
</dbReference>
<evidence type="ECO:0000256" key="5">
    <source>
        <dbReference type="ARBA" id="ARBA00022833"/>
    </source>
</evidence>
<dbReference type="PANTHER" id="PTHR24377">
    <property type="entry name" value="IP01015P-RELATED"/>
    <property type="match status" value="1"/>
</dbReference>
<feature type="domain" description="C2H2-type" evidence="12">
    <location>
        <begin position="443"/>
        <end position="470"/>
    </location>
</feature>
<dbReference type="PROSITE" id="PS50157">
    <property type="entry name" value="ZINC_FINGER_C2H2_2"/>
    <property type="match status" value="11"/>
</dbReference>
<proteinExistence type="predicted"/>
<keyword evidence="5" id="KW-0862">Zinc</keyword>
<dbReference type="GO" id="GO:0032502">
    <property type="term" value="P:developmental process"/>
    <property type="evidence" value="ECO:0007669"/>
    <property type="project" value="UniProtKB-ARBA"/>
</dbReference>
<dbReference type="SUPFAM" id="SSF57667">
    <property type="entry name" value="beta-beta-alpha zinc fingers"/>
    <property type="match status" value="6"/>
</dbReference>
<evidence type="ECO:0000256" key="10">
    <source>
        <dbReference type="PROSITE-ProRule" id="PRU00042"/>
    </source>
</evidence>
<dbReference type="FunFam" id="3.30.160.60:FF:001644">
    <property type="entry name" value="Zinc finger protein 574"/>
    <property type="match status" value="1"/>
</dbReference>
<dbReference type="FunFam" id="3.30.160.60:FF:001289">
    <property type="entry name" value="Zinc finger protein 574"/>
    <property type="match status" value="1"/>
</dbReference>
<evidence type="ECO:0000256" key="3">
    <source>
        <dbReference type="ARBA" id="ARBA00022737"/>
    </source>
</evidence>
<feature type="region of interest" description="Disordered" evidence="11">
    <location>
        <begin position="73"/>
        <end position="92"/>
    </location>
</feature>
<organism evidence="13">
    <name type="scientific">Tetraodon nigroviridis</name>
    <name type="common">Spotted green pufferfish</name>
    <name type="synonym">Chelonodon nigroviridis</name>
    <dbReference type="NCBI Taxonomy" id="99883"/>
    <lineage>
        <taxon>Eukaryota</taxon>
        <taxon>Metazoa</taxon>
        <taxon>Chordata</taxon>
        <taxon>Craniata</taxon>
        <taxon>Vertebrata</taxon>
        <taxon>Euteleostomi</taxon>
        <taxon>Actinopterygii</taxon>
        <taxon>Neopterygii</taxon>
        <taxon>Teleostei</taxon>
        <taxon>Neoteleostei</taxon>
        <taxon>Acanthomorphata</taxon>
        <taxon>Eupercaria</taxon>
        <taxon>Tetraodontiformes</taxon>
        <taxon>Tetradontoidea</taxon>
        <taxon>Tetraodontidae</taxon>
        <taxon>Tetraodon</taxon>
    </lineage>
</organism>
<keyword evidence="4 10" id="KW-0863">Zinc-finger</keyword>
<dbReference type="GO" id="GO:0008270">
    <property type="term" value="F:zinc ion binding"/>
    <property type="evidence" value="ECO:0007669"/>
    <property type="project" value="UniProtKB-KW"/>
</dbReference>
<dbReference type="EMBL" id="CAAE01007872">
    <property type="protein sequence ID" value="CAF90906.1"/>
    <property type="molecule type" value="Genomic_DNA"/>
</dbReference>
<feature type="region of interest" description="Disordered" evidence="11">
    <location>
        <begin position="424"/>
        <end position="444"/>
    </location>
</feature>
<protein>
    <submittedName>
        <fullName evidence="13">(spotted green pufferfish) hypothetical protein</fullName>
    </submittedName>
</protein>
<keyword evidence="3" id="KW-0677">Repeat</keyword>
<keyword evidence="6" id="KW-0805">Transcription regulation</keyword>
<keyword evidence="9" id="KW-0539">Nucleus</keyword>
<feature type="domain" description="C2H2-type" evidence="12">
    <location>
        <begin position="268"/>
        <end position="295"/>
    </location>
</feature>
<reference evidence="13" key="1">
    <citation type="journal article" date="2004" name="Nature">
        <title>Genome duplication in the teleost fish Tetraodon nigroviridis reveals the early vertebrate proto-karyotype.</title>
        <authorList>
            <person name="Jaillon O."/>
            <person name="Aury J.-M."/>
            <person name="Brunet F."/>
            <person name="Petit J.-L."/>
            <person name="Stange-Thomann N."/>
            <person name="Mauceli E."/>
            <person name="Bouneau L."/>
            <person name="Fischer C."/>
            <person name="Ozouf-Costaz C."/>
            <person name="Bernot A."/>
            <person name="Nicaud S."/>
            <person name="Jaffe D."/>
            <person name="Fisher S."/>
            <person name="Lutfalla G."/>
            <person name="Dossat C."/>
            <person name="Segurens B."/>
            <person name="Dasilva C."/>
            <person name="Salanoubat M."/>
            <person name="Levy M."/>
            <person name="Boudet N."/>
            <person name="Castellano S."/>
            <person name="Anthouard V."/>
            <person name="Jubin C."/>
            <person name="Castelli V."/>
            <person name="Katinka M."/>
            <person name="Vacherie B."/>
            <person name="Biemont C."/>
            <person name="Skalli Z."/>
            <person name="Cattolico L."/>
            <person name="Poulain J."/>
            <person name="De Berardinis V."/>
            <person name="Cruaud C."/>
            <person name="Duprat S."/>
            <person name="Brottier P."/>
            <person name="Coutanceau J.-P."/>
            <person name="Gouzy J."/>
            <person name="Parra G."/>
            <person name="Lardier G."/>
            <person name="Chapple C."/>
            <person name="McKernan K.J."/>
            <person name="McEwan P."/>
            <person name="Bosak S."/>
            <person name="Kellis M."/>
            <person name="Volff J.-N."/>
            <person name="Guigo R."/>
            <person name="Zody M.C."/>
            <person name="Mesirov J."/>
            <person name="Lindblad-Toh K."/>
            <person name="Birren B."/>
            <person name="Nusbaum C."/>
            <person name="Kahn D."/>
            <person name="Robinson-Rechavi M."/>
            <person name="Laudet V."/>
            <person name="Schachter V."/>
            <person name="Quetier F."/>
            <person name="Saurin W."/>
            <person name="Scarpelli C."/>
            <person name="Wincker P."/>
            <person name="Lander E.S."/>
            <person name="Weissenbach J."/>
            <person name="Roest Crollius H."/>
        </authorList>
    </citation>
    <scope>NUCLEOTIDE SEQUENCE [LARGE SCALE GENOMIC DNA]</scope>
</reference>
<feature type="non-terminal residue" evidence="13">
    <location>
        <position position="643"/>
    </location>
</feature>
<dbReference type="FunFam" id="3.30.160.60:FF:001763">
    <property type="entry name" value="Zinc finger protein 574"/>
    <property type="match status" value="1"/>
</dbReference>
<feature type="domain" description="C2H2-type" evidence="12">
    <location>
        <begin position="471"/>
        <end position="498"/>
    </location>
</feature>
<comment type="subcellular location">
    <subcellularLocation>
        <location evidence="1">Nucleus</location>
    </subcellularLocation>
</comment>
<evidence type="ECO:0000256" key="9">
    <source>
        <dbReference type="ARBA" id="ARBA00023242"/>
    </source>
</evidence>
<dbReference type="KEGG" id="tng:GSTEN00005366G001"/>
<dbReference type="FunFam" id="3.30.160.60:FF:000045">
    <property type="entry name" value="ZFP69 zinc finger protein B"/>
    <property type="match status" value="1"/>
</dbReference>
<evidence type="ECO:0000256" key="7">
    <source>
        <dbReference type="ARBA" id="ARBA00023125"/>
    </source>
</evidence>
<sequence length="643" mass="70376">CVDCGSCFGLVSELVAHRKTQHGFEEALHRCTVCGECFLNTTLFLYHRKQHKQLGEAAEAPQDAAELPTGVLTEQRGDGSAPLTGRDTPGVPETSSFLCTRCGESCGDGEELAAHRKQKHNLLEPLHSCHCGESFMNTTQYLYHRRQHTVPPGLGTADQNATGDEKSPGKPEDIPQNSKRQLSPSASSGEVFSPIPKRGRPSFSSLKDDSEGSAAADADHANQPPPAKLLQDWARTPLPHVCPYCGKTFTRRIFLRTHVYRHTGEKLFTCKVCAKSFTNSQSLLRHSMSHTGNKPYSCSVCDKKFSQAPTLKRHQRIHTSAVVPRKRGRKPMCAMDSEGAAHLFPCPHCPSHFNTEDQLNHHKLLHTSHPFHCSDCGEAFKRRKDLDLHSLTHQDKEPATCPHCSSQFVNQSVLEIHLQRCPTTEEDKNSGRGRGQGRGRSTGQCSTCGKCFRQLPHLQDHERIHTGLRPFCCWICGKSFSVAARLTEHARTHSGEKPYPCSHCPAAFRSRSNLDKHLRLHGDLGLESMEEAVQVVEAAQVQNMLEGAKVLTSVAASEGVDSGSVQTIYVLQGAEGTAETVMIPSDQFAGMEGASQVVILPSSVLGGQGIAVPTITVDGSEITMVEASQSPQHAIEFIVEETV</sequence>
<feature type="domain" description="C2H2-type" evidence="12">
    <location>
        <begin position="371"/>
        <end position="398"/>
    </location>
</feature>
<name>Q4T876_TETNG</name>
<dbReference type="Gene3D" id="3.30.160.60">
    <property type="entry name" value="Classic Zinc Finger"/>
    <property type="match status" value="8"/>
</dbReference>
<dbReference type="OrthoDB" id="6077919at2759"/>
<reference evidence="13" key="2">
    <citation type="submission" date="2004-02" db="EMBL/GenBank/DDBJ databases">
        <authorList>
            <consortium name="Genoscope"/>
            <consortium name="Whitehead Institute Centre for Genome Research"/>
        </authorList>
    </citation>
    <scope>NUCLEOTIDE SEQUENCE</scope>
</reference>
<feature type="domain" description="C2H2-type" evidence="12">
    <location>
        <begin position="344"/>
        <end position="371"/>
    </location>
</feature>